<dbReference type="InterPro" id="IPR027408">
    <property type="entry name" value="PNPase/RNase_PH_dom_sf"/>
</dbReference>
<dbReference type="Pfam" id="PF00575">
    <property type="entry name" value="S1"/>
    <property type="match status" value="1"/>
</dbReference>
<dbReference type="EC" id="2.7.7.8" evidence="8"/>
<dbReference type="InterPro" id="IPR015847">
    <property type="entry name" value="ExoRNase_PH_dom2"/>
</dbReference>
<evidence type="ECO:0000313" key="10">
    <source>
        <dbReference type="EMBL" id="HGE77869.1"/>
    </source>
</evidence>
<name>A0A7V3RGT5_UNCW3</name>
<dbReference type="CDD" id="cd11363">
    <property type="entry name" value="RNase_PH_PNPase_1"/>
    <property type="match status" value="1"/>
</dbReference>
<dbReference type="FunFam" id="3.30.230.70:FF:000001">
    <property type="entry name" value="Polyribonucleotide nucleotidyltransferase"/>
    <property type="match status" value="1"/>
</dbReference>
<dbReference type="Gene3D" id="3.30.1370.10">
    <property type="entry name" value="K Homology domain, type 1"/>
    <property type="match status" value="1"/>
</dbReference>
<dbReference type="Gene3D" id="2.40.50.140">
    <property type="entry name" value="Nucleic acid-binding proteins"/>
    <property type="match status" value="1"/>
</dbReference>
<dbReference type="GO" id="GO:0000287">
    <property type="term" value="F:magnesium ion binding"/>
    <property type="evidence" value="ECO:0007669"/>
    <property type="project" value="UniProtKB-UniRule"/>
</dbReference>
<comment type="cofactor">
    <cofactor evidence="8">
        <name>Mg(2+)</name>
        <dbReference type="ChEBI" id="CHEBI:18420"/>
    </cofactor>
</comment>
<dbReference type="CDD" id="cd02393">
    <property type="entry name" value="KH-I_PNPase"/>
    <property type="match status" value="1"/>
</dbReference>
<evidence type="ECO:0000256" key="7">
    <source>
        <dbReference type="ARBA" id="ARBA00022884"/>
    </source>
</evidence>
<evidence type="ECO:0000256" key="2">
    <source>
        <dbReference type="ARBA" id="ARBA00022490"/>
    </source>
</evidence>
<dbReference type="PROSITE" id="PS50126">
    <property type="entry name" value="S1"/>
    <property type="match status" value="1"/>
</dbReference>
<keyword evidence="5 8" id="KW-0479">Metal-binding</keyword>
<dbReference type="InterPro" id="IPR036456">
    <property type="entry name" value="PNPase_PH_RNA-bd_sf"/>
</dbReference>
<dbReference type="InterPro" id="IPR004088">
    <property type="entry name" value="KH_dom_type_1"/>
</dbReference>
<dbReference type="GO" id="GO:0003723">
    <property type="term" value="F:RNA binding"/>
    <property type="evidence" value="ECO:0007669"/>
    <property type="project" value="UniProtKB-UniRule"/>
</dbReference>
<keyword evidence="3 8" id="KW-0808">Transferase</keyword>
<keyword evidence="6 8" id="KW-0460">Magnesium</keyword>
<dbReference type="CDD" id="cd11364">
    <property type="entry name" value="RNase_PH_PNPase_2"/>
    <property type="match status" value="1"/>
</dbReference>
<dbReference type="InterPro" id="IPR012162">
    <property type="entry name" value="PNPase"/>
</dbReference>
<dbReference type="NCBIfam" id="TIGR03591">
    <property type="entry name" value="polynuc_phos"/>
    <property type="match status" value="1"/>
</dbReference>
<dbReference type="SUPFAM" id="SSF54791">
    <property type="entry name" value="Eukaryotic type KH-domain (KH-domain type I)"/>
    <property type="match status" value="1"/>
</dbReference>
<dbReference type="SMART" id="SM00316">
    <property type="entry name" value="S1"/>
    <property type="match status" value="1"/>
</dbReference>
<dbReference type="GO" id="GO:0006402">
    <property type="term" value="P:mRNA catabolic process"/>
    <property type="evidence" value="ECO:0007669"/>
    <property type="project" value="UniProtKB-UniRule"/>
</dbReference>
<dbReference type="FunFam" id="2.40.50.140:FF:000189">
    <property type="entry name" value="Polyribonucleotide nucleotidyltransferase, putative"/>
    <property type="match status" value="1"/>
</dbReference>
<protein>
    <recommendedName>
        <fullName evidence="8">Polyribonucleotide nucleotidyltransferase</fullName>
        <ecNumber evidence="8">2.7.7.8</ecNumber>
    </recommendedName>
    <alternativeName>
        <fullName evidence="8">Polynucleotide phosphorylase</fullName>
        <shortName evidence="8">PNPase</shortName>
    </alternativeName>
</protein>
<comment type="caution">
    <text evidence="10">The sequence shown here is derived from an EMBL/GenBank/DDBJ whole genome shotgun (WGS) entry which is preliminary data.</text>
</comment>
<sequence length="694" mass="76869">MYSVELKVGEKNLRIEHGRVARQSAGEVLISYGDTVILVCANYNPEVDNTVDFLPLTVEYRELAFAAGKIPGGFIKREMRPSDNEILSSRLIDRPLRPLFPPDFRNEVQIIAYLLSCDVEHDADILGITGAATALLISEIPFTTPVAGVRVGLLDGKYIINPTLSQQENCKINLVVAATKNAVVMIEGGAKEASEEEVIQGIKVAQNECLRIIEMEEKIREAVGKEKLEINEPFVSEELANEIKEKVGNDINQIFLFREKKARQEAAYELIRSITEKFTDRGIEGIEAKVRYVIEKMIAQRMRKMILEEKKRFDGRGTKDIRNVSCEIGVLPRTHGSALFTRGQTQSLAVTTLGTKSDEQRIDAIYGEESKSFMLHYNFPPFATGEVKPIRGPSRREIGHGALAERAILPVLPSEENFPYTIRVVSNILESNGSSSMASVCSASLALMDAGVPIKTAVAGISIGLVKEGDRYELLTDIIGDEDHYGDMDFKVAGTKNGITALQLDLKIQGIDIEILRQALDYAREARENILKIMSSTIDSPRTSLSKYAPKIVAFSIPKEKIGDVIGPGGKVIRRIIGDSDLKIDITDDGKVTIAGSDAELVKKAKGEILNIVQEVEVGKSYIGKVTRITNFGAFVEILPGKEGLLHISKLSRRRVRRVEDVVKPGDEVIVKVYEIDDMGRINLIRVGEDWYNR</sequence>
<dbReference type="SUPFAM" id="SSF55666">
    <property type="entry name" value="Ribonuclease PH domain 2-like"/>
    <property type="match status" value="2"/>
</dbReference>
<dbReference type="HAMAP" id="MF_01595">
    <property type="entry name" value="PNPase"/>
    <property type="match status" value="1"/>
</dbReference>
<dbReference type="InterPro" id="IPR003029">
    <property type="entry name" value="S1_domain"/>
</dbReference>
<evidence type="ECO:0000256" key="8">
    <source>
        <dbReference type="HAMAP-Rule" id="MF_01595"/>
    </source>
</evidence>
<evidence type="ECO:0000256" key="6">
    <source>
        <dbReference type="ARBA" id="ARBA00022842"/>
    </source>
</evidence>
<dbReference type="EMBL" id="DTOZ01000066">
    <property type="protein sequence ID" value="HGE77869.1"/>
    <property type="molecule type" value="Genomic_DNA"/>
</dbReference>
<gene>
    <name evidence="8" type="primary">pnp</name>
    <name evidence="10" type="ORF">ENX68_02565</name>
</gene>
<evidence type="ECO:0000256" key="3">
    <source>
        <dbReference type="ARBA" id="ARBA00022679"/>
    </source>
</evidence>
<keyword evidence="2 8" id="KW-0963">Cytoplasm</keyword>
<dbReference type="Gene3D" id="3.30.230.70">
    <property type="entry name" value="GHMP Kinase, N-terminal domain"/>
    <property type="match status" value="2"/>
</dbReference>
<feature type="binding site" evidence="8">
    <location>
        <position position="483"/>
    </location>
    <ligand>
        <name>Mg(2+)</name>
        <dbReference type="ChEBI" id="CHEBI:18420"/>
    </ligand>
</feature>
<dbReference type="Pfam" id="PF03726">
    <property type="entry name" value="PNPase"/>
    <property type="match status" value="1"/>
</dbReference>
<evidence type="ECO:0000259" key="9">
    <source>
        <dbReference type="PROSITE" id="PS50126"/>
    </source>
</evidence>
<dbReference type="Pfam" id="PF01138">
    <property type="entry name" value="RNase_PH"/>
    <property type="match status" value="2"/>
</dbReference>
<dbReference type="Pfam" id="PF00013">
    <property type="entry name" value="KH_1"/>
    <property type="match status" value="1"/>
</dbReference>
<dbReference type="GO" id="GO:0004654">
    <property type="term" value="F:polyribonucleotide nucleotidyltransferase activity"/>
    <property type="evidence" value="ECO:0007669"/>
    <property type="project" value="UniProtKB-UniRule"/>
</dbReference>
<organism evidence="10">
    <name type="scientific">candidate division WOR-3 bacterium</name>
    <dbReference type="NCBI Taxonomy" id="2052148"/>
    <lineage>
        <taxon>Bacteria</taxon>
        <taxon>Bacteria division WOR-3</taxon>
    </lineage>
</organism>
<accession>A0A7V3RGT5</accession>
<dbReference type="AlphaFoldDB" id="A0A7V3RGT5"/>
<dbReference type="GO" id="GO:0000175">
    <property type="term" value="F:3'-5'-RNA exonuclease activity"/>
    <property type="evidence" value="ECO:0007669"/>
    <property type="project" value="TreeGrafter"/>
</dbReference>
<dbReference type="PANTHER" id="PTHR11252">
    <property type="entry name" value="POLYRIBONUCLEOTIDE NUCLEOTIDYLTRANSFERASE"/>
    <property type="match status" value="1"/>
</dbReference>
<evidence type="ECO:0000256" key="5">
    <source>
        <dbReference type="ARBA" id="ARBA00022723"/>
    </source>
</evidence>
<comment type="function">
    <text evidence="8">Involved in mRNA degradation. Catalyzes the phosphorolysis of single-stranded polyribonucleotides processively in the 3'- to 5'-direction.</text>
</comment>
<keyword evidence="7 8" id="KW-0694">RNA-binding</keyword>
<dbReference type="InterPro" id="IPR036612">
    <property type="entry name" value="KH_dom_type_1_sf"/>
</dbReference>
<comment type="subcellular location">
    <subcellularLocation>
        <location evidence="8">Cytoplasm</location>
    </subcellularLocation>
</comment>
<dbReference type="InterPro" id="IPR036345">
    <property type="entry name" value="ExoRNase_PH_dom2_sf"/>
</dbReference>
<dbReference type="InterPro" id="IPR020568">
    <property type="entry name" value="Ribosomal_Su5_D2-typ_SF"/>
</dbReference>
<dbReference type="SUPFAM" id="SSF50249">
    <property type="entry name" value="Nucleic acid-binding proteins"/>
    <property type="match status" value="1"/>
</dbReference>
<dbReference type="GO" id="GO:0006396">
    <property type="term" value="P:RNA processing"/>
    <property type="evidence" value="ECO:0007669"/>
    <property type="project" value="InterPro"/>
</dbReference>
<dbReference type="SUPFAM" id="SSF54211">
    <property type="entry name" value="Ribosomal protein S5 domain 2-like"/>
    <property type="match status" value="2"/>
</dbReference>
<dbReference type="InterPro" id="IPR012340">
    <property type="entry name" value="NA-bd_OB-fold"/>
</dbReference>
<dbReference type="FunFam" id="3.30.1370.10:FF:000001">
    <property type="entry name" value="Polyribonucleotide nucleotidyltransferase"/>
    <property type="match status" value="1"/>
</dbReference>
<dbReference type="NCBIfam" id="NF008805">
    <property type="entry name" value="PRK11824.1"/>
    <property type="match status" value="1"/>
</dbReference>
<reference evidence="10" key="1">
    <citation type="journal article" date="2020" name="mSystems">
        <title>Genome- and Community-Level Interaction Insights into Carbon Utilization and Element Cycling Functions of Hydrothermarchaeota in Hydrothermal Sediment.</title>
        <authorList>
            <person name="Zhou Z."/>
            <person name="Liu Y."/>
            <person name="Xu W."/>
            <person name="Pan J."/>
            <person name="Luo Z.H."/>
            <person name="Li M."/>
        </authorList>
    </citation>
    <scope>NUCLEOTIDE SEQUENCE [LARGE SCALE GENOMIC DNA]</scope>
    <source>
        <strain evidence="10">SpSt-961</strain>
    </source>
</reference>
<dbReference type="Pfam" id="PF03725">
    <property type="entry name" value="RNase_PH_C"/>
    <property type="match status" value="1"/>
</dbReference>
<dbReference type="PIRSF" id="PIRSF005499">
    <property type="entry name" value="PNPase"/>
    <property type="match status" value="1"/>
</dbReference>
<dbReference type="GO" id="GO:0005829">
    <property type="term" value="C:cytosol"/>
    <property type="evidence" value="ECO:0007669"/>
    <property type="project" value="TreeGrafter"/>
</dbReference>
<dbReference type="SUPFAM" id="SSF46915">
    <property type="entry name" value="Polynucleotide phosphorylase/guanosine pentaphosphate synthase (PNPase/GPSI), domain 3"/>
    <property type="match status" value="1"/>
</dbReference>
<feature type="binding site" evidence="8">
    <location>
        <position position="489"/>
    </location>
    <ligand>
        <name>Mg(2+)</name>
        <dbReference type="ChEBI" id="CHEBI:18420"/>
    </ligand>
</feature>
<proteinExistence type="inferred from homology"/>
<comment type="catalytic activity">
    <reaction evidence="8">
        <text>RNA(n+1) + phosphate = RNA(n) + a ribonucleoside 5'-diphosphate</text>
        <dbReference type="Rhea" id="RHEA:22096"/>
        <dbReference type="Rhea" id="RHEA-COMP:14527"/>
        <dbReference type="Rhea" id="RHEA-COMP:17342"/>
        <dbReference type="ChEBI" id="CHEBI:43474"/>
        <dbReference type="ChEBI" id="CHEBI:57930"/>
        <dbReference type="ChEBI" id="CHEBI:140395"/>
        <dbReference type="EC" id="2.7.7.8"/>
    </reaction>
</comment>
<dbReference type="SMART" id="SM00322">
    <property type="entry name" value="KH"/>
    <property type="match status" value="1"/>
</dbReference>
<comment type="similarity">
    <text evidence="1 8">Belongs to the polyribonucleotide nucleotidyltransferase family.</text>
</comment>
<dbReference type="PROSITE" id="PS50084">
    <property type="entry name" value="KH_TYPE_1"/>
    <property type="match status" value="1"/>
</dbReference>
<evidence type="ECO:0000256" key="4">
    <source>
        <dbReference type="ARBA" id="ARBA00022695"/>
    </source>
</evidence>
<feature type="domain" description="S1 motif" evidence="9">
    <location>
        <begin position="619"/>
        <end position="687"/>
    </location>
</feature>
<evidence type="ECO:0000256" key="1">
    <source>
        <dbReference type="ARBA" id="ARBA00007404"/>
    </source>
</evidence>
<dbReference type="InterPro" id="IPR015848">
    <property type="entry name" value="PNPase_PH_RNA-bd_bac/org-type"/>
</dbReference>
<dbReference type="InterPro" id="IPR001247">
    <property type="entry name" value="ExoRNase_PH_dom1"/>
</dbReference>
<dbReference type="PANTHER" id="PTHR11252:SF0">
    <property type="entry name" value="POLYRIBONUCLEOTIDE NUCLEOTIDYLTRANSFERASE 1, MITOCHONDRIAL"/>
    <property type="match status" value="1"/>
</dbReference>
<dbReference type="InterPro" id="IPR004087">
    <property type="entry name" value="KH_dom"/>
</dbReference>
<keyword evidence="4 8" id="KW-0548">Nucleotidyltransferase</keyword>
<dbReference type="FunFam" id="3.30.230.70:FF:000002">
    <property type="entry name" value="Polyribonucleotide nucleotidyltransferase"/>
    <property type="match status" value="1"/>
</dbReference>